<feature type="signal peptide" evidence="3">
    <location>
        <begin position="1"/>
        <end position="24"/>
    </location>
</feature>
<feature type="chain" id="PRO_5016918357" evidence="3">
    <location>
        <begin position="25"/>
        <end position="365"/>
    </location>
</feature>
<gene>
    <name evidence="4" type="ORF">OH76DRAFT_1399838</name>
</gene>
<keyword evidence="3" id="KW-0732">Signal</keyword>
<keyword evidence="2" id="KW-0812">Transmembrane</keyword>
<dbReference type="Proteomes" id="UP000256964">
    <property type="component" value="Unassembled WGS sequence"/>
</dbReference>
<keyword evidence="2" id="KW-1133">Transmembrane helix</keyword>
<feature type="compositionally biased region" description="Polar residues" evidence="1">
    <location>
        <begin position="307"/>
        <end position="335"/>
    </location>
</feature>
<proteinExistence type="predicted"/>
<evidence type="ECO:0000256" key="1">
    <source>
        <dbReference type="SAM" id="MobiDB-lite"/>
    </source>
</evidence>
<evidence type="ECO:0000256" key="2">
    <source>
        <dbReference type="SAM" id="Phobius"/>
    </source>
</evidence>
<keyword evidence="5" id="KW-1185">Reference proteome</keyword>
<evidence type="ECO:0000256" key="3">
    <source>
        <dbReference type="SAM" id="SignalP"/>
    </source>
</evidence>
<feature type="transmembrane region" description="Helical" evidence="2">
    <location>
        <begin position="222"/>
        <end position="244"/>
    </location>
</feature>
<reference evidence="4 5" key="1">
    <citation type="journal article" date="2018" name="Biotechnol. Biofuels">
        <title>Integrative visual omics of the white-rot fungus Polyporus brumalis exposes the biotechnological potential of its oxidative enzymes for delignifying raw plant biomass.</title>
        <authorList>
            <person name="Miyauchi S."/>
            <person name="Rancon A."/>
            <person name="Drula E."/>
            <person name="Hage H."/>
            <person name="Chaduli D."/>
            <person name="Favel A."/>
            <person name="Grisel S."/>
            <person name="Henrissat B."/>
            <person name="Herpoel-Gimbert I."/>
            <person name="Ruiz-Duenas F.J."/>
            <person name="Chevret D."/>
            <person name="Hainaut M."/>
            <person name="Lin J."/>
            <person name="Wang M."/>
            <person name="Pangilinan J."/>
            <person name="Lipzen A."/>
            <person name="Lesage-Meessen L."/>
            <person name="Navarro D."/>
            <person name="Riley R."/>
            <person name="Grigoriev I.V."/>
            <person name="Zhou S."/>
            <person name="Raouche S."/>
            <person name="Rosso M.N."/>
        </authorList>
    </citation>
    <scope>NUCLEOTIDE SEQUENCE [LARGE SCALE GENOMIC DNA]</scope>
    <source>
        <strain evidence="4 5">BRFM 1820</strain>
    </source>
</reference>
<name>A0A371DL01_9APHY</name>
<keyword evidence="2" id="KW-0472">Membrane</keyword>
<feature type="region of interest" description="Disordered" evidence="1">
    <location>
        <begin position="186"/>
        <end position="217"/>
    </location>
</feature>
<organism evidence="4 5">
    <name type="scientific">Lentinus brumalis</name>
    <dbReference type="NCBI Taxonomy" id="2498619"/>
    <lineage>
        <taxon>Eukaryota</taxon>
        <taxon>Fungi</taxon>
        <taxon>Dikarya</taxon>
        <taxon>Basidiomycota</taxon>
        <taxon>Agaricomycotina</taxon>
        <taxon>Agaricomycetes</taxon>
        <taxon>Polyporales</taxon>
        <taxon>Polyporaceae</taxon>
        <taxon>Lentinus</taxon>
    </lineage>
</organism>
<accession>A0A371DL01</accession>
<feature type="compositionally biased region" description="Low complexity" evidence="1">
    <location>
        <begin position="186"/>
        <end position="195"/>
    </location>
</feature>
<dbReference type="OrthoDB" id="2754894at2759"/>
<protein>
    <submittedName>
        <fullName evidence="4">Uncharacterized protein</fullName>
    </submittedName>
</protein>
<feature type="compositionally biased region" description="Low complexity" evidence="1">
    <location>
        <begin position="203"/>
        <end position="217"/>
    </location>
</feature>
<evidence type="ECO:0000313" key="5">
    <source>
        <dbReference type="Proteomes" id="UP000256964"/>
    </source>
</evidence>
<evidence type="ECO:0000313" key="4">
    <source>
        <dbReference type="EMBL" id="RDX53208.1"/>
    </source>
</evidence>
<feature type="region of interest" description="Disordered" evidence="1">
    <location>
        <begin position="297"/>
        <end position="365"/>
    </location>
</feature>
<sequence length="365" mass="37726">MPSTLLLALPLVAYFATHTPGVAAQGTSAVCQPGWEWMTNSKGQSPCLVASYLFTPCTTPSASWVYPLSPGYHYNTPLNSSDSATPCRCSSVLYSMINACAACQGQLLYTIPWSLYAQNCSTVYVQKFPDDIPLGTAVPAWAYMDITRNGTFNPDAAEAIANQNKPDATATISVISAGPTSSFSSLSLPPTSTGHGASGSGSTGAPSKSGSGSSKSSNVGPIVGGVVGGVVGALAIGLGVFFFLRYRQRRNKATSHPTTGPLDVAGAPAQYAQYPAYPAYGEGEKALTQEVLQPLVQPSPKLYDPNDPSTFPTGSDATAGSLNTSSYPTAEQTAYSGGAANYMGSGYQPSVPASQHPVYKGAPEL</sequence>
<dbReference type="AlphaFoldDB" id="A0A371DL01"/>
<dbReference type="EMBL" id="KZ857388">
    <property type="protein sequence ID" value="RDX53208.1"/>
    <property type="molecule type" value="Genomic_DNA"/>
</dbReference>